<evidence type="ECO:0000259" key="1">
    <source>
        <dbReference type="Pfam" id="PF00241"/>
    </source>
</evidence>
<dbReference type="GO" id="GO:0003779">
    <property type="term" value="F:actin binding"/>
    <property type="evidence" value="ECO:0007669"/>
    <property type="project" value="InterPro"/>
</dbReference>
<dbReference type="EMBL" id="CAJHJF010003713">
    <property type="protein sequence ID" value="CAD6937496.1"/>
    <property type="molecule type" value="Genomic_DNA"/>
</dbReference>
<comment type="caution">
    <text evidence="2">The sequence shown here is derived from an EMBL/GenBank/DDBJ whole genome shotgun (WGS) entry which is preliminary data.</text>
</comment>
<organism evidence="2 3">
    <name type="scientific">Tilletia laevis</name>
    <dbReference type="NCBI Taxonomy" id="157183"/>
    <lineage>
        <taxon>Eukaryota</taxon>
        <taxon>Fungi</taxon>
        <taxon>Dikarya</taxon>
        <taxon>Basidiomycota</taxon>
        <taxon>Ustilaginomycotina</taxon>
        <taxon>Exobasidiomycetes</taxon>
        <taxon>Tilletiales</taxon>
        <taxon>Tilletiaceae</taxon>
        <taxon>Tilletia</taxon>
    </lineage>
</organism>
<reference evidence="2 3" key="1">
    <citation type="submission" date="2020-10" db="EMBL/GenBank/DDBJ databases">
        <authorList>
            <person name="Sedaghatjoo S."/>
        </authorList>
    </citation>
    <scope>NUCLEOTIDE SEQUENCE [LARGE SCALE GENOMIC DNA]</scope>
    <source>
        <strain evidence="2 3">LLFL</strain>
    </source>
</reference>
<evidence type="ECO:0000313" key="2">
    <source>
        <dbReference type="EMBL" id="CAD6937496.1"/>
    </source>
</evidence>
<dbReference type="Gene3D" id="3.40.20.10">
    <property type="entry name" value="Severin"/>
    <property type="match status" value="1"/>
</dbReference>
<sequence length="101" mass="11192">MKSTVRALDIIQSLHKARPAAFEADLARTLDNHSMLSEAGQHEEALKAAEEILLRLGTHAVPYMSRVKTRMLIAASRNNLRNSLKGIQGDIQANELSENSR</sequence>
<gene>
    <name evidence="2" type="ORF">JKILLFL_G7425</name>
</gene>
<dbReference type="SUPFAM" id="SSF55753">
    <property type="entry name" value="Actin depolymerizing proteins"/>
    <property type="match status" value="1"/>
</dbReference>
<dbReference type="Proteomes" id="UP000836404">
    <property type="component" value="Unassembled WGS sequence"/>
</dbReference>
<feature type="domain" description="ADF-H" evidence="1">
    <location>
        <begin position="61"/>
        <end position="98"/>
    </location>
</feature>
<proteinExistence type="predicted"/>
<dbReference type="AlphaFoldDB" id="A0A9N8QF58"/>
<accession>A0A9N8QF58</accession>
<name>A0A9N8QF58_9BASI</name>
<keyword evidence="3" id="KW-1185">Reference proteome</keyword>
<protein>
    <recommendedName>
        <fullName evidence="1">ADF-H domain-containing protein</fullName>
    </recommendedName>
</protein>
<dbReference type="InterPro" id="IPR002108">
    <property type="entry name" value="ADF-H"/>
</dbReference>
<dbReference type="Pfam" id="PF00241">
    <property type="entry name" value="Cofilin_ADF"/>
    <property type="match status" value="1"/>
</dbReference>
<dbReference type="InterPro" id="IPR029006">
    <property type="entry name" value="ADF-H/Gelsolin-like_dom_sf"/>
</dbReference>
<evidence type="ECO:0000313" key="3">
    <source>
        <dbReference type="Proteomes" id="UP000836404"/>
    </source>
</evidence>